<dbReference type="PANTHER" id="PTHR47683">
    <property type="entry name" value="PSEUDOURIDINE SYNTHASE FAMILY PROTEIN-RELATED"/>
    <property type="match status" value="1"/>
</dbReference>
<dbReference type="Gene3D" id="3.30.70.1560">
    <property type="entry name" value="Alpha-L RNA-binding motif"/>
    <property type="match status" value="1"/>
</dbReference>
<dbReference type="Pfam" id="PF01479">
    <property type="entry name" value="S4"/>
    <property type="match status" value="1"/>
</dbReference>
<dbReference type="CDD" id="cd00165">
    <property type="entry name" value="S4"/>
    <property type="match status" value="1"/>
</dbReference>
<keyword evidence="3" id="KW-0694">RNA-binding</keyword>
<reference evidence="7 8" key="1">
    <citation type="submission" date="2020-09" db="EMBL/GenBank/DDBJ databases">
        <title>Sinomicrobium weinanense sp. nov., a halophilic bacteria isolated from saline-alkali soil.</title>
        <authorList>
            <person name="Wu P."/>
            <person name="Ren H."/>
            <person name="Mei Y."/>
            <person name="Liang Y."/>
            <person name="Chen Z."/>
        </authorList>
    </citation>
    <scope>NUCLEOTIDE SEQUENCE [LARGE SCALE GENOMIC DNA]</scope>
    <source>
        <strain evidence="7 8">FJxs</strain>
    </source>
</reference>
<dbReference type="GO" id="GO:0120159">
    <property type="term" value="F:rRNA pseudouridine synthase activity"/>
    <property type="evidence" value="ECO:0007669"/>
    <property type="project" value="UniProtKB-ARBA"/>
</dbReference>
<evidence type="ECO:0000256" key="2">
    <source>
        <dbReference type="ARBA" id="ARBA00023235"/>
    </source>
</evidence>
<comment type="similarity">
    <text evidence="1 4">Belongs to the pseudouridine synthase RsuA family.</text>
</comment>
<dbReference type="InterPro" id="IPR050343">
    <property type="entry name" value="RsuA_PseudoU_synthase"/>
</dbReference>
<dbReference type="InterPro" id="IPR018496">
    <property type="entry name" value="PsdUridine_synth_RsuA/RluB_CS"/>
</dbReference>
<dbReference type="EMBL" id="JACVDC010000001">
    <property type="protein sequence ID" value="MBC9794376.1"/>
    <property type="molecule type" value="Genomic_DNA"/>
</dbReference>
<dbReference type="InterPro" id="IPR020094">
    <property type="entry name" value="TruA/RsuA/RluB/E/F_N"/>
</dbReference>
<dbReference type="InterPro" id="IPR020103">
    <property type="entry name" value="PsdUridine_synth_cat_dom_sf"/>
</dbReference>
<dbReference type="SUPFAM" id="SSF55174">
    <property type="entry name" value="Alpha-L RNA-binding motif"/>
    <property type="match status" value="1"/>
</dbReference>
<proteinExistence type="inferred from homology"/>
<dbReference type="InterPro" id="IPR000748">
    <property type="entry name" value="PsdUridine_synth_RsuA/RluB/E/F"/>
</dbReference>
<dbReference type="InterPro" id="IPR036986">
    <property type="entry name" value="S4_RNA-bd_sf"/>
</dbReference>
<evidence type="ECO:0000256" key="3">
    <source>
        <dbReference type="PROSITE-ProRule" id="PRU00182"/>
    </source>
</evidence>
<organism evidence="7 8">
    <name type="scientific">Sinomicrobium weinanense</name>
    <dbReference type="NCBI Taxonomy" id="2842200"/>
    <lineage>
        <taxon>Bacteria</taxon>
        <taxon>Pseudomonadati</taxon>
        <taxon>Bacteroidota</taxon>
        <taxon>Flavobacteriia</taxon>
        <taxon>Flavobacteriales</taxon>
        <taxon>Flavobacteriaceae</taxon>
        <taxon>Sinomicrobium</taxon>
    </lineage>
</organism>
<dbReference type="PROSITE" id="PS50889">
    <property type="entry name" value="S4"/>
    <property type="match status" value="1"/>
</dbReference>
<feature type="domain" description="RNA-binding S4" evidence="6">
    <location>
        <begin position="43"/>
        <end position="105"/>
    </location>
</feature>
<dbReference type="RefSeq" id="WP_187963536.1">
    <property type="nucleotide sequence ID" value="NZ_JACVDC010000001.1"/>
</dbReference>
<feature type="region of interest" description="Disordered" evidence="5">
    <location>
        <begin position="1"/>
        <end position="33"/>
    </location>
</feature>
<dbReference type="Gene3D" id="3.10.290.10">
    <property type="entry name" value="RNA-binding S4 domain"/>
    <property type="match status" value="1"/>
</dbReference>
<dbReference type="SMART" id="SM00363">
    <property type="entry name" value="S4"/>
    <property type="match status" value="1"/>
</dbReference>
<dbReference type="Gene3D" id="3.30.70.580">
    <property type="entry name" value="Pseudouridine synthase I, catalytic domain, N-terminal subdomain"/>
    <property type="match status" value="1"/>
</dbReference>
<evidence type="ECO:0000313" key="8">
    <source>
        <dbReference type="Proteomes" id="UP000653730"/>
    </source>
</evidence>
<protein>
    <recommendedName>
        <fullName evidence="4">Pseudouridine synthase</fullName>
        <ecNumber evidence="4">5.4.99.-</ecNumber>
    </recommendedName>
</protein>
<evidence type="ECO:0000256" key="1">
    <source>
        <dbReference type="ARBA" id="ARBA00008348"/>
    </source>
</evidence>
<dbReference type="PANTHER" id="PTHR47683:SF2">
    <property type="entry name" value="RNA-BINDING S4 DOMAIN-CONTAINING PROTEIN"/>
    <property type="match status" value="1"/>
</dbReference>
<evidence type="ECO:0000256" key="5">
    <source>
        <dbReference type="SAM" id="MobiDB-lite"/>
    </source>
</evidence>
<dbReference type="Proteomes" id="UP000653730">
    <property type="component" value="Unassembled WGS sequence"/>
</dbReference>
<dbReference type="GO" id="GO:0000455">
    <property type="term" value="P:enzyme-directed rRNA pseudouridine synthesis"/>
    <property type="evidence" value="ECO:0007669"/>
    <property type="project" value="UniProtKB-ARBA"/>
</dbReference>
<dbReference type="InterPro" id="IPR002942">
    <property type="entry name" value="S4_RNA-bd"/>
</dbReference>
<dbReference type="AlphaFoldDB" id="A0A926JNI1"/>
<evidence type="ECO:0000256" key="4">
    <source>
        <dbReference type="RuleBase" id="RU003887"/>
    </source>
</evidence>
<comment type="caution">
    <text evidence="7">The sequence shown here is derived from an EMBL/GenBank/DDBJ whole genome shotgun (WGS) entry which is preliminary data.</text>
</comment>
<dbReference type="InterPro" id="IPR006145">
    <property type="entry name" value="PsdUridine_synth_RsuA/RluA"/>
</dbReference>
<evidence type="ECO:0000259" key="6">
    <source>
        <dbReference type="SMART" id="SM00363"/>
    </source>
</evidence>
<keyword evidence="8" id="KW-1185">Reference proteome</keyword>
<accession>A0A926JNI1</accession>
<dbReference type="NCBIfam" id="TIGR00093">
    <property type="entry name" value="pseudouridine synthase"/>
    <property type="match status" value="1"/>
</dbReference>
<evidence type="ECO:0000313" key="7">
    <source>
        <dbReference type="EMBL" id="MBC9794376.1"/>
    </source>
</evidence>
<sequence length="275" mass="31231">MSRTDKNRKGKISGRQGGKRKESYARGNAPIRKKPLLKNPEEIRLNKYIANSGICSRRDADIYIVAGSVSVNGEPVTELGYKVKLTDEVRFDGKIINPEPKEYVLLNKPKDFITTTKDERGRKTVMELVSNASKAKLLPVGRLDRNTTGLLLFTNDGDLAKKLTHPKHGVRKIYHVGLDQNLKQSDLLKIQKGLTLEDGPIEVDDVSYIENAPKREVGIKIHSGRNRIVRRIFEHLGYKVIKLDRVIFAGLTKKDLPRGHWRHLSQQEVINLRML</sequence>
<dbReference type="GO" id="GO:0003723">
    <property type="term" value="F:RNA binding"/>
    <property type="evidence" value="ECO:0007669"/>
    <property type="project" value="UniProtKB-KW"/>
</dbReference>
<dbReference type="CDD" id="cd02870">
    <property type="entry name" value="PseudoU_synth_RsuA_like"/>
    <property type="match status" value="1"/>
</dbReference>
<dbReference type="PROSITE" id="PS01149">
    <property type="entry name" value="PSI_RSU"/>
    <property type="match status" value="1"/>
</dbReference>
<name>A0A926JNI1_9FLAO</name>
<dbReference type="FunFam" id="3.10.290.10:FF:000003">
    <property type="entry name" value="Pseudouridine synthase"/>
    <property type="match status" value="1"/>
</dbReference>
<dbReference type="InterPro" id="IPR042092">
    <property type="entry name" value="PsdUridine_s_RsuA/RluB/E/F_cat"/>
</dbReference>
<keyword evidence="2 4" id="KW-0413">Isomerase</keyword>
<dbReference type="SUPFAM" id="SSF55120">
    <property type="entry name" value="Pseudouridine synthase"/>
    <property type="match status" value="1"/>
</dbReference>
<gene>
    <name evidence="7" type="ORF">IBL28_00235</name>
</gene>
<dbReference type="Pfam" id="PF00849">
    <property type="entry name" value="PseudoU_synth_2"/>
    <property type="match status" value="1"/>
</dbReference>
<dbReference type="EC" id="5.4.99.-" evidence="4"/>